<evidence type="ECO:0000313" key="2">
    <source>
        <dbReference type="Proteomes" id="UP000092993"/>
    </source>
</evidence>
<comment type="caution">
    <text evidence="1">The sequence shown here is derived from an EMBL/GenBank/DDBJ whole genome shotgun (WGS) entry which is preliminary data.</text>
</comment>
<dbReference type="AlphaFoldDB" id="A0A1C7M8B2"/>
<reference evidence="1 2" key="1">
    <citation type="submission" date="2016-03" db="EMBL/GenBank/DDBJ databases">
        <title>Whole genome sequencing of Grifola frondosa 9006-11.</title>
        <authorList>
            <person name="Min B."/>
            <person name="Park H."/>
            <person name="Kim J.-G."/>
            <person name="Cho H."/>
            <person name="Oh Y.-L."/>
            <person name="Kong W.-S."/>
            <person name="Choi I.-G."/>
        </authorList>
    </citation>
    <scope>NUCLEOTIDE SEQUENCE [LARGE SCALE GENOMIC DNA]</scope>
    <source>
        <strain evidence="1 2">9006-11</strain>
    </source>
</reference>
<sequence length="64" mass="7738">MNWLVIYWMQKEQLNVKNTIHNKNNKSSNVNLIDRNVKLWPHLLIVHYMPTDHIAHITSLQYVE</sequence>
<protein>
    <submittedName>
        <fullName evidence="1">Uncharacterized protein</fullName>
    </submittedName>
</protein>
<organism evidence="1 2">
    <name type="scientific">Grifola frondosa</name>
    <name type="common">Maitake</name>
    <name type="synonym">Polyporus frondosus</name>
    <dbReference type="NCBI Taxonomy" id="5627"/>
    <lineage>
        <taxon>Eukaryota</taxon>
        <taxon>Fungi</taxon>
        <taxon>Dikarya</taxon>
        <taxon>Basidiomycota</taxon>
        <taxon>Agaricomycotina</taxon>
        <taxon>Agaricomycetes</taxon>
        <taxon>Polyporales</taxon>
        <taxon>Grifolaceae</taxon>
        <taxon>Grifola</taxon>
    </lineage>
</organism>
<keyword evidence="2" id="KW-1185">Reference proteome</keyword>
<evidence type="ECO:0000313" key="1">
    <source>
        <dbReference type="EMBL" id="OBZ71274.1"/>
    </source>
</evidence>
<gene>
    <name evidence="1" type="ORF">A0H81_08355</name>
</gene>
<dbReference type="Proteomes" id="UP000092993">
    <property type="component" value="Unassembled WGS sequence"/>
</dbReference>
<name>A0A1C7M8B2_GRIFR</name>
<accession>A0A1C7M8B2</accession>
<dbReference type="EMBL" id="LUGG01000011">
    <property type="protein sequence ID" value="OBZ71274.1"/>
    <property type="molecule type" value="Genomic_DNA"/>
</dbReference>
<proteinExistence type="predicted"/>